<sequence length="94" mass="10893">MTWIKFTLWLLGIYSIYYAALLTWDFFRGKRGITTNGQHELTFVEHIEPVHSHADLVDHHDQGSSVVHSGGVRLKELFNLCREESVEYIKAVSF</sequence>
<evidence type="ECO:0000256" key="1">
    <source>
        <dbReference type="SAM" id="Phobius"/>
    </source>
</evidence>
<organism evidence="2 3">
    <name type="scientific">Mucilaginibacter psychrotolerans</name>
    <dbReference type="NCBI Taxonomy" id="1524096"/>
    <lineage>
        <taxon>Bacteria</taxon>
        <taxon>Pseudomonadati</taxon>
        <taxon>Bacteroidota</taxon>
        <taxon>Sphingobacteriia</taxon>
        <taxon>Sphingobacteriales</taxon>
        <taxon>Sphingobacteriaceae</taxon>
        <taxon>Mucilaginibacter</taxon>
    </lineage>
</organism>
<gene>
    <name evidence="2" type="ORF">E2R66_13205</name>
</gene>
<keyword evidence="1" id="KW-1133">Transmembrane helix</keyword>
<evidence type="ECO:0000313" key="3">
    <source>
        <dbReference type="Proteomes" id="UP000297540"/>
    </source>
</evidence>
<comment type="caution">
    <text evidence="2">The sequence shown here is derived from an EMBL/GenBank/DDBJ whole genome shotgun (WGS) entry which is preliminary data.</text>
</comment>
<keyword evidence="1" id="KW-0472">Membrane</keyword>
<dbReference type="OrthoDB" id="769052at2"/>
<feature type="transmembrane region" description="Helical" evidence="1">
    <location>
        <begin position="6"/>
        <end position="27"/>
    </location>
</feature>
<dbReference type="RefSeq" id="WP_133231632.1">
    <property type="nucleotide sequence ID" value="NZ_SOZE01000012.1"/>
</dbReference>
<protein>
    <submittedName>
        <fullName evidence="2">Uncharacterized protein</fullName>
    </submittedName>
</protein>
<proteinExistence type="predicted"/>
<reference evidence="2 3" key="1">
    <citation type="journal article" date="2017" name="Int. J. Syst. Evol. Microbiol.">
        <title>Mucilaginibacterpsychrotolerans sp. nov., isolated from peatlands.</title>
        <authorList>
            <person name="Deng Y."/>
            <person name="Shen L."/>
            <person name="Xu B."/>
            <person name="Liu Y."/>
            <person name="Gu Z."/>
            <person name="Liu H."/>
            <person name="Zhou Y."/>
        </authorList>
    </citation>
    <scope>NUCLEOTIDE SEQUENCE [LARGE SCALE GENOMIC DNA]</scope>
    <source>
        <strain evidence="2 3">NH7-4</strain>
    </source>
</reference>
<dbReference type="AlphaFoldDB" id="A0A4Y8SDC7"/>
<dbReference type="Proteomes" id="UP000297540">
    <property type="component" value="Unassembled WGS sequence"/>
</dbReference>
<evidence type="ECO:0000313" key="2">
    <source>
        <dbReference type="EMBL" id="TFF37039.1"/>
    </source>
</evidence>
<dbReference type="EMBL" id="SOZE01000012">
    <property type="protein sequence ID" value="TFF37039.1"/>
    <property type="molecule type" value="Genomic_DNA"/>
</dbReference>
<accession>A0A4Y8SDC7</accession>
<keyword evidence="1" id="KW-0812">Transmembrane</keyword>
<keyword evidence="3" id="KW-1185">Reference proteome</keyword>
<name>A0A4Y8SDC7_9SPHI</name>